<keyword evidence="11" id="KW-1185">Reference proteome</keyword>
<evidence type="ECO:0000313" key="10">
    <source>
        <dbReference type="EMBL" id="OWK35123.1"/>
    </source>
</evidence>
<comment type="similarity">
    <text evidence="2">Belongs to the ABC-2 integral membrane protein family.</text>
</comment>
<evidence type="ECO:0000256" key="3">
    <source>
        <dbReference type="ARBA" id="ARBA00022448"/>
    </source>
</evidence>
<comment type="caution">
    <text evidence="10">The sequence shown here is derived from an EMBL/GenBank/DDBJ whole genome shotgun (WGS) entry which is preliminary data.</text>
</comment>
<dbReference type="GO" id="GO:0140359">
    <property type="term" value="F:ABC-type transporter activity"/>
    <property type="evidence" value="ECO:0007669"/>
    <property type="project" value="InterPro"/>
</dbReference>
<dbReference type="PROSITE" id="PS51012">
    <property type="entry name" value="ABC_TM2"/>
    <property type="match status" value="1"/>
</dbReference>
<dbReference type="InterPro" id="IPR051449">
    <property type="entry name" value="ABC-2_transporter_component"/>
</dbReference>
<proteinExistence type="inferred from homology"/>
<evidence type="ECO:0000256" key="2">
    <source>
        <dbReference type="ARBA" id="ARBA00007783"/>
    </source>
</evidence>
<dbReference type="Proteomes" id="UP000214646">
    <property type="component" value="Unassembled WGS sequence"/>
</dbReference>
<organism evidence="10 11">
    <name type="scientific">Fimbriiglobus ruber</name>
    <dbReference type="NCBI Taxonomy" id="1908690"/>
    <lineage>
        <taxon>Bacteria</taxon>
        <taxon>Pseudomonadati</taxon>
        <taxon>Planctomycetota</taxon>
        <taxon>Planctomycetia</taxon>
        <taxon>Gemmatales</taxon>
        <taxon>Gemmataceae</taxon>
        <taxon>Fimbriiglobus</taxon>
    </lineage>
</organism>
<dbReference type="AlphaFoldDB" id="A0A225D2F3"/>
<evidence type="ECO:0000256" key="8">
    <source>
        <dbReference type="SAM" id="Phobius"/>
    </source>
</evidence>
<comment type="subcellular location">
    <subcellularLocation>
        <location evidence="1">Cell membrane</location>
        <topology evidence="1">Multi-pass membrane protein</topology>
    </subcellularLocation>
</comment>
<gene>
    <name evidence="10" type="ORF">FRUB_09965</name>
</gene>
<feature type="transmembrane region" description="Helical" evidence="8">
    <location>
        <begin position="283"/>
        <end position="306"/>
    </location>
</feature>
<evidence type="ECO:0000256" key="7">
    <source>
        <dbReference type="ARBA" id="ARBA00023136"/>
    </source>
</evidence>
<evidence type="ECO:0000256" key="6">
    <source>
        <dbReference type="ARBA" id="ARBA00022989"/>
    </source>
</evidence>
<dbReference type="GO" id="GO:0005886">
    <property type="term" value="C:plasma membrane"/>
    <property type="evidence" value="ECO:0007669"/>
    <property type="project" value="UniProtKB-SubCell"/>
</dbReference>
<feature type="transmembrane region" description="Helical" evidence="8">
    <location>
        <begin position="23"/>
        <end position="45"/>
    </location>
</feature>
<evidence type="ECO:0000256" key="1">
    <source>
        <dbReference type="ARBA" id="ARBA00004651"/>
    </source>
</evidence>
<feature type="domain" description="ABC transmembrane type-2" evidence="9">
    <location>
        <begin position="221"/>
        <end position="477"/>
    </location>
</feature>
<accession>A0A225D2F3</accession>
<name>A0A225D2F3_9BACT</name>
<evidence type="ECO:0000313" key="11">
    <source>
        <dbReference type="Proteomes" id="UP000214646"/>
    </source>
</evidence>
<evidence type="ECO:0000259" key="9">
    <source>
        <dbReference type="PROSITE" id="PS51012"/>
    </source>
</evidence>
<dbReference type="InterPro" id="IPR047817">
    <property type="entry name" value="ABC2_TM_bact-type"/>
</dbReference>
<keyword evidence="5 8" id="KW-0812">Transmembrane</keyword>
<keyword evidence="7 8" id="KW-0472">Membrane</keyword>
<feature type="transmembrane region" description="Helical" evidence="8">
    <location>
        <begin position="361"/>
        <end position="386"/>
    </location>
</feature>
<feature type="transmembrane region" description="Helical" evidence="8">
    <location>
        <begin position="452"/>
        <end position="474"/>
    </location>
</feature>
<keyword evidence="3" id="KW-0813">Transport</keyword>
<keyword evidence="6 8" id="KW-1133">Transmembrane helix</keyword>
<protein>
    <submittedName>
        <fullName evidence="10">ABC-type multidrug transport system, permease component</fullName>
    </submittedName>
</protein>
<dbReference type="Pfam" id="PF12698">
    <property type="entry name" value="ABC2_membrane_3"/>
    <property type="match status" value="1"/>
</dbReference>
<evidence type="ECO:0000256" key="5">
    <source>
        <dbReference type="ARBA" id="ARBA00022692"/>
    </source>
</evidence>
<feature type="transmembrane region" description="Helical" evidence="8">
    <location>
        <begin position="392"/>
        <end position="411"/>
    </location>
</feature>
<dbReference type="PANTHER" id="PTHR30294">
    <property type="entry name" value="MEMBRANE COMPONENT OF ABC TRANSPORTER YHHJ-RELATED"/>
    <property type="match status" value="1"/>
</dbReference>
<keyword evidence="4" id="KW-1003">Cell membrane</keyword>
<dbReference type="InterPro" id="IPR013525">
    <property type="entry name" value="ABC2_TM"/>
</dbReference>
<dbReference type="EMBL" id="NIDE01000019">
    <property type="protein sequence ID" value="OWK35123.1"/>
    <property type="molecule type" value="Genomic_DNA"/>
</dbReference>
<reference evidence="11" key="1">
    <citation type="submission" date="2017-06" db="EMBL/GenBank/DDBJ databases">
        <title>Genome analysis of Fimbriiglobus ruber SP5, the first member of the order Planctomycetales with confirmed chitinolytic capability.</title>
        <authorList>
            <person name="Ravin N.V."/>
            <person name="Rakitin A.L."/>
            <person name="Ivanova A.A."/>
            <person name="Beletsky A.V."/>
            <person name="Kulichevskaya I.S."/>
            <person name="Mardanov A.V."/>
            <person name="Dedysh S.N."/>
        </authorList>
    </citation>
    <scope>NUCLEOTIDE SEQUENCE [LARGE SCALE GENOMIC DNA]</scope>
    <source>
        <strain evidence="11">SP5</strain>
    </source>
</reference>
<dbReference type="PANTHER" id="PTHR30294:SF38">
    <property type="entry name" value="TRANSPORT PERMEASE PROTEIN"/>
    <property type="match status" value="1"/>
</dbReference>
<evidence type="ECO:0000256" key="4">
    <source>
        <dbReference type="ARBA" id="ARBA00022475"/>
    </source>
</evidence>
<feature type="transmembrane region" description="Helical" evidence="8">
    <location>
        <begin position="326"/>
        <end position="349"/>
    </location>
</feature>
<sequence length="477" mass="52506">MLMPILAIAHKDLRLLIRDPRSAVILLVMPLVLILILGVSLGGVFGKKPDDRIRVSVVVEDAGLPPDAKREFPPVPWSDIFLDDLTDTANIRVERIATREEAKRLVERGDRAAVVVLKPEFSDRLQRCSFVGEEFKKDPINPLFRDGVRTEAVGVEFLTNPTQPVGSSVIQQVVQVSLFRVVIPWMIGQAFDLIGTEKFLEKMEKYLPRLPGGFSMPASMKVVIGAAMKKGIENFFNNYKFTAKTWSSLTKSEAPEHKDENRASYSEQDQIFGLKRGTVRYQVLVPSYTVTFAFFLVLTVGWLFVAERRHGTLTRLRLAPLSRGQILLGKVIPCLVVSLFQGAFLLLCGKLVFGMSWGPEPWLLVPVVCGTSLAAVGLAVLVAGLAKTETQVAVYGTLLVLVLAGVSGSMMPREMMPEEMRQISLVTPHAWALDAYAQLLNPDGAAPNVSQVLLSCGVLAGFGGVFLLLAWFAMKLE</sequence>